<feature type="compositionally biased region" description="Basic residues" evidence="2">
    <location>
        <begin position="323"/>
        <end position="334"/>
    </location>
</feature>
<feature type="compositionally biased region" description="Basic and acidic residues" evidence="2">
    <location>
        <begin position="23"/>
        <end position="34"/>
    </location>
</feature>
<evidence type="ECO:0000313" key="5">
    <source>
        <dbReference type="Proteomes" id="UP000440578"/>
    </source>
</evidence>
<sequence>MAPSDPEPAKPEVGGSSQNVTDHGPDAKRPRLDGAEAAPVAEHPASAVAGSGSSSASLPTPGNNPAAAIPASDDGMDEIAALKRTVRDPDALFALSVAEALKRLPMEGKATLKIAIMEVVAEIRTAEKPSAAVTNGTAVSAPPETAAQAERSAVPVEQVDISKPPPSVTGNVEEDNLSEAFFIGEEEAAAASRTREAVEESEPPLAPPVKKQCVPKSAPFADQLADAKARAAAMAREAAEQSRAAREMHLHVPPPGYGPPPPAGAAPNGSVPPPGPPAGAAPGWPSQVSGPVSGQPAGWGRPLPAPAAAMPRGEPLQRAAAERRHRSPVRRFRR</sequence>
<dbReference type="Proteomes" id="UP000440578">
    <property type="component" value="Unassembled WGS sequence"/>
</dbReference>
<feature type="domain" description="BESS" evidence="3">
    <location>
        <begin position="87"/>
        <end position="126"/>
    </location>
</feature>
<evidence type="ECO:0000259" key="3">
    <source>
        <dbReference type="PROSITE" id="PS51031"/>
    </source>
</evidence>
<name>A0A6A4V5N5_AMPAM</name>
<feature type="compositionally biased region" description="Basic and acidic residues" evidence="2">
    <location>
        <begin position="237"/>
        <end position="250"/>
    </location>
</feature>
<dbReference type="InterPro" id="IPR004210">
    <property type="entry name" value="BESS_motif"/>
</dbReference>
<reference evidence="4 5" key="1">
    <citation type="submission" date="2019-07" db="EMBL/GenBank/DDBJ databases">
        <title>Draft genome assembly of a fouling barnacle, Amphibalanus amphitrite (Darwin, 1854): The first reference genome for Thecostraca.</title>
        <authorList>
            <person name="Kim W."/>
        </authorList>
    </citation>
    <scope>NUCLEOTIDE SEQUENCE [LARGE SCALE GENOMIC DNA]</scope>
    <source>
        <strain evidence="4">SNU_AA5</strain>
        <tissue evidence="4">Soma without cirri and trophi</tissue>
    </source>
</reference>
<evidence type="ECO:0000313" key="4">
    <source>
        <dbReference type="EMBL" id="KAF0289906.1"/>
    </source>
</evidence>
<gene>
    <name evidence="4" type="ORF">FJT64_011910</name>
</gene>
<feature type="compositionally biased region" description="Pro residues" evidence="2">
    <location>
        <begin position="252"/>
        <end position="279"/>
    </location>
</feature>
<organism evidence="4 5">
    <name type="scientific">Amphibalanus amphitrite</name>
    <name type="common">Striped barnacle</name>
    <name type="synonym">Balanus amphitrite</name>
    <dbReference type="NCBI Taxonomy" id="1232801"/>
    <lineage>
        <taxon>Eukaryota</taxon>
        <taxon>Metazoa</taxon>
        <taxon>Ecdysozoa</taxon>
        <taxon>Arthropoda</taxon>
        <taxon>Crustacea</taxon>
        <taxon>Multicrustacea</taxon>
        <taxon>Cirripedia</taxon>
        <taxon>Thoracica</taxon>
        <taxon>Thoracicalcarea</taxon>
        <taxon>Balanomorpha</taxon>
        <taxon>Balanoidea</taxon>
        <taxon>Balanidae</taxon>
        <taxon>Amphibalaninae</taxon>
        <taxon>Amphibalanus</taxon>
    </lineage>
</organism>
<accession>A0A6A4V5N5</accession>
<dbReference type="Pfam" id="PF02944">
    <property type="entry name" value="BESS"/>
    <property type="match status" value="1"/>
</dbReference>
<comment type="subcellular location">
    <subcellularLocation>
        <location evidence="1">Nucleus</location>
    </subcellularLocation>
</comment>
<dbReference type="GO" id="GO:0005634">
    <property type="term" value="C:nucleus"/>
    <property type="evidence" value="ECO:0007669"/>
    <property type="project" value="UniProtKB-SubCell"/>
</dbReference>
<keyword evidence="1" id="KW-0539">Nucleus</keyword>
<dbReference type="EMBL" id="VIIS01001994">
    <property type="protein sequence ID" value="KAF0289906.1"/>
    <property type="molecule type" value="Genomic_DNA"/>
</dbReference>
<evidence type="ECO:0000256" key="2">
    <source>
        <dbReference type="SAM" id="MobiDB-lite"/>
    </source>
</evidence>
<dbReference type="AlphaFoldDB" id="A0A6A4V5N5"/>
<dbReference type="PROSITE" id="PS51031">
    <property type="entry name" value="BESS"/>
    <property type="match status" value="1"/>
</dbReference>
<feature type="compositionally biased region" description="Low complexity" evidence="2">
    <location>
        <begin position="45"/>
        <end position="57"/>
    </location>
</feature>
<dbReference type="OrthoDB" id="21470at2759"/>
<protein>
    <recommendedName>
        <fullName evidence="3">BESS domain-containing protein</fullName>
    </recommendedName>
</protein>
<feature type="region of interest" description="Disordered" evidence="2">
    <location>
        <begin position="1"/>
        <end position="72"/>
    </location>
</feature>
<evidence type="ECO:0000256" key="1">
    <source>
        <dbReference type="PROSITE-ProRule" id="PRU00371"/>
    </source>
</evidence>
<feature type="region of interest" description="Disordered" evidence="2">
    <location>
        <begin position="231"/>
        <end position="334"/>
    </location>
</feature>
<comment type="caution">
    <text evidence="4">The sequence shown here is derived from an EMBL/GenBank/DDBJ whole genome shotgun (WGS) entry which is preliminary data.</text>
</comment>
<feature type="region of interest" description="Disordered" evidence="2">
    <location>
        <begin position="152"/>
        <end position="172"/>
    </location>
</feature>
<dbReference type="GO" id="GO:0003677">
    <property type="term" value="F:DNA binding"/>
    <property type="evidence" value="ECO:0007669"/>
    <property type="project" value="InterPro"/>
</dbReference>
<keyword evidence="5" id="KW-1185">Reference proteome</keyword>
<proteinExistence type="predicted"/>
<feature type="region of interest" description="Disordered" evidence="2">
    <location>
        <begin position="191"/>
        <end position="214"/>
    </location>
</feature>